<proteinExistence type="predicted"/>
<evidence type="ECO:0000259" key="2">
    <source>
        <dbReference type="PROSITE" id="PS50072"/>
    </source>
</evidence>
<keyword evidence="3" id="KW-0413">Isomerase</keyword>
<protein>
    <submittedName>
        <fullName evidence="3">Peptidyl-prolyl cis-trans isomerase</fullName>
    </submittedName>
</protein>
<dbReference type="Proteomes" id="UP001140206">
    <property type="component" value="Chromosome 5"/>
</dbReference>
<evidence type="ECO:0000313" key="4">
    <source>
        <dbReference type="Proteomes" id="UP001140206"/>
    </source>
</evidence>
<feature type="region of interest" description="Disordered" evidence="1">
    <location>
        <begin position="25"/>
        <end position="45"/>
    </location>
</feature>
<reference evidence="3" key="1">
    <citation type="submission" date="2022-08" db="EMBL/GenBank/DDBJ databases">
        <authorList>
            <person name="Marques A."/>
        </authorList>
    </citation>
    <scope>NUCLEOTIDE SEQUENCE</scope>
    <source>
        <strain evidence="3">RhyPub2mFocal</strain>
        <tissue evidence="3">Leaves</tissue>
    </source>
</reference>
<dbReference type="PANTHER" id="PTHR47875">
    <property type="entry name" value="PEPTIDYL-PROLYL CIS-TRANS ISOMERASE CYP28, CHLOROPLASTIC"/>
    <property type="match status" value="1"/>
</dbReference>
<dbReference type="InterPro" id="IPR002130">
    <property type="entry name" value="Cyclophilin-type_PPIase_dom"/>
</dbReference>
<feature type="domain" description="PPIase cyclophilin-type" evidence="2">
    <location>
        <begin position="105"/>
        <end position="303"/>
    </location>
</feature>
<organism evidence="3 4">
    <name type="scientific">Rhynchospora pubera</name>
    <dbReference type="NCBI Taxonomy" id="906938"/>
    <lineage>
        <taxon>Eukaryota</taxon>
        <taxon>Viridiplantae</taxon>
        <taxon>Streptophyta</taxon>
        <taxon>Embryophyta</taxon>
        <taxon>Tracheophyta</taxon>
        <taxon>Spermatophyta</taxon>
        <taxon>Magnoliopsida</taxon>
        <taxon>Liliopsida</taxon>
        <taxon>Poales</taxon>
        <taxon>Cyperaceae</taxon>
        <taxon>Cyperoideae</taxon>
        <taxon>Rhynchosporeae</taxon>
        <taxon>Rhynchospora</taxon>
    </lineage>
</organism>
<dbReference type="AlphaFoldDB" id="A0AAV8CGN4"/>
<evidence type="ECO:0000313" key="3">
    <source>
        <dbReference type="EMBL" id="KAJ4755023.1"/>
    </source>
</evidence>
<dbReference type="GO" id="GO:0009507">
    <property type="term" value="C:chloroplast"/>
    <property type="evidence" value="ECO:0007669"/>
    <property type="project" value="TreeGrafter"/>
</dbReference>
<evidence type="ECO:0000256" key="1">
    <source>
        <dbReference type="SAM" id="MobiDB-lite"/>
    </source>
</evidence>
<feature type="compositionally biased region" description="Pro residues" evidence="1">
    <location>
        <begin position="34"/>
        <end position="43"/>
    </location>
</feature>
<accession>A0AAV8CGN4</accession>
<dbReference type="SUPFAM" id="SSF50891">
    <property type="entry name" value="Cyclophilin-like"/>
    <property type="match status" value="1"/>
</dbReference>
<dbReference type="EMBL" id="JAMFTS010000005">
    <property type="protein sequence ID" value="KAJ4755023.1"/>
    <property type="molecule type" value="Genomic_DNA"/>
</dbReference>
<dbReference type="Gene3D" id="2.40.100.10">
    <property type="entry name" value="Cyclophilin-like"/>
    <property type="match status" value="1"/>
</dbReference>
<name>A0AAV8CGN4_9POAL</name>
<sequence>MVVLQPSRGYAPLFTLPSLQFQASPAGSHMATAAPPPPSLPPPPRHHQFRRRSFLLLPFTSSLLHPLPSSSAPLPSPPITDRVYMDFSLCPSYLRPDRPLGASSDLSLCPDAEPLGRVVFGLYGRSVPITVSNFRAICASASYRGSLVHKLLPGQFFVAGKQGLRRDKGEVRPPPGLVRNVETVNPKAFELKHLRPGTLSLCLGQNDDEDEIKLDPEYHNMEFLVTTGPGPCPQLDNENIVFGTVLEGMDVVTAIASFPTYRPAERIRQFNDFAVFIGDERAQVARSTWDRPLKTVYISDCGELKVTKPELTPSLP</sequence>
<dbReference type="PROSITE" id="PS50072">
    <property type="entry name" value="CSA_PPIASE_2"/>
    <property type="match status" value="1"/>
</dbReference>
<comment type="caution">
    <text evidence="3">The sequence shown here is derived from an EMBL/GenBank/DDBJ whole genome shotgun (WGS) entry which is preliminary data.</text>
</comment>
<dbReference type="PRINTS" id="PR00153">
    <property type="entry name" value="CSAPPISMRASE"/>
</dbReference>
<dbReference type="InterPro" id="IPR029000">
    <property type="entry name" value="Cyclophilin-like_dom_sf"/>
</dbReference>
<dbReference type="PANTHER" id="PTHR47875:SF1">
    <property type="entry name" value="PEPTIDYL-PROLYL CIS-TRANS ISOMERASE CYP28, CHLOROPLASTIC"/>
    <property type="match status" value="1"/>
</dbReference>
<gene>
    <name evidence="3" type="ORF">LUZ62_089428</name>
</gene>
<dbReference type="Pfam" id="PF00160">
    <property type="entry name" value="Pro_isomerase"/>
    <property type="match status" value="1"/>
</dbReference>
<dbReference type="FunFam" id="2.40.100.10:FF:000037">
    <property type="entry name" value="Peptidyl-prolyl cis-trans isomerase"/>
    <property type="match status" value="1"/>
</dbReference>
<dbReference type="GO" id="GO:0003755">
    <property type="term" value="F:peptidyl-prolyl cis-trans isomerase activity"/>
    <property type="evidence" value="ECO:0007669"/>
    <property type="project" value="InterPro"/>
</dbReference>
<keyword evidence="4" id="KW-1185">Reference proteome</keyword>
<dbReference type="InterPro" id="IPR044178">
    <property type="entry name" value="CYP28-like"/>
</dbReference>